<accession>A0ABT4LDK2</accession>
<dbReference type="Gene3D" id="3.40.630.90">
    <property type="match status" value="1"/>
</dbReference>
<dbReference type="SUPFAM" id="SSF55729">
    <property type="entry name" value="Acyl-CoA N-acyltransferases (Nat)"/>
    <property type="match status" value="1"/>
</dbReference>
<dbReference type="Pfam" id="PF00583">
    <property type="entry name" value="Acetyltransf_1"/>
    <property type="match status" value="1"/>
</dbReference>
<protein>
    <submittedName>
        <fullName evidence="2">GNAT family N-acetyltransferase</fullName>
        <ecNumber evidence="2">2.3.1.-</ecNumber>
    </submittedName>
</protein>
<dbReference type="Pfam" id="PF18014">
    <property type="entry name" value="Acetyltransf_18"/>
    <property type="match status" value="1"/>
</dbReference>
<dbReference type="Gene3D" id="3.40.630.30">
    <property type="match status" value="1"/>
</dbReference>
<evidence type="ECO:0000313" key="2">
    <source>
        <dbReference type="EMBL" id="MCZ4279172.1"/>
    </source>
</evidence>
<proteinExistence type="predicted"/>
<dbReference type="PROSITE" id="PS51186">
    <property type="entry name" value="GNAT"/>
    <property type="match status" value="1"/>
</dbReference>
<reference evidence="2" key="1">
    <citation type="submission" date="2022-12" db="EMBL/GenBank/DDBJ databases">
        <title>Bacterial isolates from different developmental stages of Nematostella vectensis.</title>
        <authorList>
            <person name="Fraune S."/>
        </authorList>
    </citation>
    <scope>NUCLEOTIDE SEQUENCE</scope>
    <source>
        <strain evidence="2">G21630-S1</strain>
    </source>
</reference>
<dbReference type="InterPro" id="IPR016181">
    <property type="entry name" value="Acyl_CoA_acyltransferase"/>
</dbReference>
<sequence length="289" mass="32350">MSDSSEKIFEIRHANEEDVQIFCDWAAMEGWNPGLRDIQCFYGADKSGFYIGWLGPEPVACISAVKYGTSHGFIGFYIVREDQRGKGYGLKIWNHAMASLEGRIIGLDGVVDQQDNYAKSGFALAYRNIRFEGVAPDLAHSDKEGRISVSDTRGVPQHLLVDYDRLHFFTERKAFLSCWLKGEGHEGLAILEQGKVVGYGVMRPYADGYKIGPLFAENVLIADELFQAFCHKIPGSNIILDVPEENIAAVELARRYQLKQSFETARMYRNGMADLPLAQIFGVTSFELG</sequence>
<comment type="caution">
    <text evidence="2">The sequence shown here is derived from an EMBL/GenBank/DDBJ whole genome shotgun (WGS) entry which is preliminary data.</text>
</comment>
<dbReference type="Proteomes" id="UP001069802">
    <property type="component" value="Unassembled WGS sequence"/>
</dbReference>
<dbReference type="EMBL" id="JAPWGY010000001">
    <property type="protein sequence ID" value="MCZ4279172.1"/>
    <property type="molecule type" value="Genomic_DNA"/>
</dbReference>
<dbReference type="GO" id="GO:0016746">
    <property type="term" value="F:acyltransferase activity"/>
    <property type="evidence" value="ECO:0007669"/>
    <property type="project" value="UniProtKB-KW"/>
</dbReference>
<dbReference type="CDD" id="cd04301">
    <property type="entry name" value="NAT_SF"/>
    <property type="match status" value="1"/>
</dbReference>
<dbReference type="RefSeq" id="WP_269421388.1">
    <property type="nucleotide sequence ID" value="NZ_JAPWGY010000001.1"/>
</dbReference>
<dbReference type="InterPro" id="IPR000182">
    <property type="entry name" value="GNAT_dom"/>
</dbReference>
<keyword evidence="2" id="KW-0012">Acyltransferase</keyword>
<dbReference type="PANTHER" id="PTHR47237:SF1">
    <property type="entry name" value="SLL0310 PROTEIN"/>
    <property type="match status" value="1"/>
</dbReference>
<gene>
    <name evidence="2" type="ORF">O4H49_00190</name>
</gene>
<dbReference type="PANTHER" id="PTHR47237">
    <property type="entry name" value="SLL0310 PROTEIN"/>
    <property type="match status" value="1"/>
</dbReference>
<dbReference type="InterPro" id="IPR052729">
    <property type="entry name" value="Acyl/Acetyltrans_Enzymes"/>
</dbReference>
<name>A0ABT4LDK2_9PROT</name>
<dbReference type="InterPro" id="IPR041496">
    <property type="entry name" value="YitH/HolE_GNAT"/>
</dbReference>
<dbReference type="EC" id="2.3.1.-" evidence="2"/>
<keyword evidence="2" id="KW-0808">Transferase</keyword>
<feature type="domain" description="N-acetyltransferase" evidence="1">
    <location>
        <begin position="9"/>
        <end position="143"/>
    </location>
</feature>
<keyword evidence="3" id="KW-1185">Reference proteome</keyword>
<evidence type="ECO:0000313" key="3">
    <source>
        <dbReference type="Proteomes" id="UP001069802"/>
    </source>
</evidence>
<evidence type="ECO:0000259" key="1">
    <source>
        <dbReference type="PROSITE" id="PS51186"/>
    </source>
</evidence>
<organism evidence="2 3">
    <name type="scientific">Kiloniella laminariae</name>
    <dbReference type="NCBI Taxonomy" id="454162"/>
    <lineage>
        <taxon>Bacteria</taxon>
        <taxon>Pseudomonadati</taxon>
        <taxon>Pseudomonadota</taxon>
        <taxon>Alphaproteobacteria</taxon>
        <taxon>Rhodospirillales</taxon>
        <taxon>Kiloniellaceae</taxon>
        <taxon>Kiloniella</taxon>
    </lineage>
</organism>